<organism evidence="1 2">
    <name type="scientific">Pseudomonas koreensis</name>
    <dbReference type="NCBI Taxonomy" id="198620"/>
    <lineage>
        <taxon>Bacteria</taxon>
        <taxon>Pseudomonadati</taxon>
        <taxon>Pseudomonadota</taxon>
        <taxon>Gammaproteobacteria</taxon>
        <taxon>Pseudomonadales</taxon>
        <taxon>Pseudomonadaceae</taxon>
        <taxon>Pseudomonas</taxon>
    </lineage>
</organism>
<dbReference type="AlphaFoldDB" id="A0AAC9BUP8"/>
<dbReference type="Proteomes" id="UP000078142">
    <property type="component" value="Chromosome"/>
</dbReference>
<evidence type="ECO:0000313" key="2">
    <source>
        <dbReference type="Proteomes" id="UP000078142"/>
    </source>
</evidence>
<dbReference type="GeneID" id="93490116"/>
<reference evidence="1 2" key="1">
    <citation type="submission" date="2016-05" db="EMBL/GenBank/DDBJ databases">
        <authorList>
            <person name="Wang S."/>
            <person name="Zhu B."/>
        </authorList>
    </citation>
    <scope>NUCLEOTIDE SEQUENCE [LARGE SCALE GENOMIC DNA]</scope>
    <source>
        <strain evidence="1 2">CRS05-R5</strain>
    </source>
</reference>
<gene>
    <name evidence="1" type="ORF">A8L59_17140</name>
</gene>
<name>A0AAC9BUP8_9PSED</name>
<dbReference type="EMBL" id="CP015852">
    <property type="protein sequence ID" value="ANH99058.1"/>
    <property type="molecule type" value="Genomic_DNA"/>
</dbReference>
<proteinExistence type="predicted"/>
<protein>
    <submittedName>
        <fullName evidence="1">Uncharacterized protein</fullName>
    </submittedName>
</protein>
<sequence>MHRLLFCFFLAICSGCAKDHVKPPANLSFVSVERQKSLLYDIRYQSDVDVLDLFDRGERVGMASGMLKCALEDDQDFSVGKAIRFSAVGLVTSEIREDGKAGYPYLTSAFIVETSSNRSSERNLSVTELNHLLANKQQIPCKVVVTAYGYKPYYSNTMNLPVADLLREINKPR</sequence>
<evidence type="ECO:0000313" key="1">
    <source>
        <dbReference type="EMBL" id="ANH99058.1"/>
    </source>
</evidence>
<dbReference type="RefSeq" id="WP_064588376.1">
    <property type="nucleotide sequence ID" value="NZ_BMOG01000010.1"/>
</dbReference>
<accession>A0AAC9BUP8</accession>